<name>A0A8J7QD98_9BACT</name>
<dbReference type="SUPFAM" id="SSF52058">
    <property type="entry name" value="L domain-like"/>
    <property type="match status" value="1"/>
</dbReference>
<dbReference type="EMBL" id="JAFREP010000035">
    <property type="protein sequence ID" value="MBO1322407.1"/>
    <property type="molecule type" value="Genomic_DNA"/>
</dbReference>
<feature type="transmembrane region" description="Helical" evidence="2">
    <location>
        <begin position="20"/>
        <end position="36"/>
    </location>
</feature>
<feature type="transmembrane region" description="Helical" evidence="2">
    <location>
        <begin position="62"/>
        <end position="79"/>
    </location>
</feature>
<gene>
    <name evidence="3" type="ORF">J3U88_28295</name>
</gene>
<evidence type="ECO:0000256" key="1">
    <source>
        <dbReference type="SAM" id="MobiDB-lite"/>
    </source>
</evidence>
<evidence type="ECO:0000256" key="2">
    <source>
        <dbReference type="SAM" id="Phobius"/>
    </source>
</evidence>
<dbReference type="Proteomes" id="UP000664417">
    <property type="component" value="Unassembled WGS sequence"/>
</dbReference>
<keyword evidence="4" id="KW-1185">Reference proteome</keyword>
<reference evidence="3" key="1">
    <citation type="submission" date="2021-03" db="EMBL/GenBank/DDBJ databases">
        <authorList>
            <person name="Wang G."/>
        </authorList>
    </citation>
    <scope>NUCLEOTIDE SEQUENCE</scope>
    <source>
        <strain evidence="3">KCTC 12899</strain>
    </source>
</reference>
<dbReference type="RefSeq" id="WP_207862380.1">
    <property type="nucleotide sequence ID" value="NZ_JAFREP010000035.1"/>
</dbReference>
<dbReference type="InterPro" id="IPR032675">
    <property type="entry name" value="LRR_dom_sf"/>
</dbReference>
<organism evidence="3 4">
    <name type="scientific">Acanthopleuribacter pedis</name>
    <dbReference type="NCBI Taxonomy" id="442870"/>
    <lineage>
        <taxon>Bacteria</taxon>
        <taxon>Pseudomonadati</taxon>
        <taxon>Acidobacteriota</taxon>
        <taxon>Holophagae</taxon>
        <taxon>Acanthopleuribacterales</taxon>
        <taxon>Acanthopleuribacteraceae</taxon>
        <taxon>Acanthopleuribacter</taxon>
    </lineage>
</organism>
<keyword evidence="2" id="KW-0812">Transmembrane</keyword>
<feature type="transmembrane region" description="Helical" evidence="2">
    <location>
        <begin position="91"/>
        <end position="112"/>
    </location>
</feature>
<dbReference type="AlphaFoldDB" id="A0A8J7QD98"/>
<dbReference type="GO" id="GO:0031146">
    <property type="term" value="P:SCF-dependent proteasomal ubiquitin-dependent protein catabolic process"/>
    <property type="evidence" value="ECO:0007669"/>
    <property type="project" value="TreeGrafter"/>
</dbReference>
<protein>
    <submittedName>
        <fullName evidence="3">Uncharacterized protein</fullName>
    </submittedName>
</protein>
<evidence type="ECO:0000313" key="3">
    <source>
        <dbReference type="EMBL" id="MBO1322407.1"/>
    </source>
</evidence>
<feature type="region of interest" description="Disordered" evidence="1">
    <location>
        <begin position="140"/>
        <end position="161"/>
    </location>
</feature>
<sequence>MPEPTDTERFFKTIFGNKTGLILTVFAGLTTIRVFLDESIALAKYVVQVLSTDYSYIIQNRVEFALAVFGFIVILRAFFTDNHVSNLFNLFRWALLVFVMIIMIGGGKATFYNPMMLHRTGMPEDLPGFKTKSFSLTGPQTTVKKKPTPSKQGGNLQKTTHKRKHIPYLRSSLGLVNKQVSRLVLKDLHLTRALPIPPQITHLELINCSGFENLSLLKFNQSPLQTLIIDSCPDLRRLNGLDAIPAKNRRYLNTLILRNNLNLQDFNALREFPNIIHLELLGSEKLLNLELINNFTLLEALLIDDLATPTDNINFKNLQHLMHLSLKDTSFNALNVFASAIHLQTLEIAYNPLHGFGNIENERPESEQPRFPFNNLTTVKWHGPISQNGLRKLLDACNQVTNLELSDFSVPLDIQVLREKVPQCRELKLDALNEVLNQARLTMLPLQRLSLSLIPSDLLTEPARNPEGRFQPKVPVPIFEEVDHLEVGIIFNPSDTLSFTKFPNLKSLKLIEIDKRVNWRTLNLSKNAPLRRLSLINCLTISDLSFLSPFEKLTHLELESGNVLLKNFNAVPCQSLQRLSIKGKIQIKDLDFLEQAPQLKTLDVQSLPKLFSIKVPRAPKLEKLAIQHCTRLRRIDLGDNPQIKQLTIRFNHDDLLHLQGTYQLKSVSHLSLPKQLKKHRLGSYLTPKQVLALEDLSVLLDMR</sequence>
<comment type="caution">
    <text evidence="3">The sequence shown here is derived from an EMBL/GenBank/DDBJ whole genome shotgun (WGS) entry which is preliminary data.</text>
</comment>
<dbReference type="PANTHER" id="PTHR13318">
    <property type="entry name" value="PARTNER OF PAIRED, ISOFORM B-RELATED"/>
    <property type="match status" value="1"/>
</dbReference>
<keyword evidence="2" id="KW-1133">Transmembrane helix</keyword>
<dbReference type="GO" id="GO:0019005">
    <property type="term" value="C:SCF ubiquitin ligase complex"/>
    <property type="evidence" value="ECO:0007669"/>
    <property type="project" value="TreeGrafter"/>
</dbReference>
<evidence type="ECO:0000313" key="4">
    <source>
        <dbReference type="Proteomes" id="UP000664417"/>
    </source>
</evidence>
<feature type="compositionally biased region" description="Polar residues" evidence="1">
    <location>
        <begin position="149"/>
        <end position="158"/>
    </location>
</feature>
<accession>A0A8J7QD98</accession>
<keyword evidence="2" id="KW-0472">Membrane</keyword>
<proteinExistence type="predicted"/>
<dbReference type="Gene3D" id="3.80.10.10">
    <property type="entry name" value="Ribonuclease Inhibitor"/>
    <property type="match status" value="2"/>
</dbReference>